<organism evidence="1">
    <name type="scientific">Hexamita inflata</name>
    <dbReference type="NCBI Taxonomy" id="28002"/>
    <lineage>
        <taxon>Eukaryota</taxon>
        <taxon>Metamonada</taxon>
        <taxon>Diplomonadida</taxon>
        <taxon>Hexamitidae</taxon>
        <taxon>Hexamitinae</taxon>
        <taxon>Hexamita</taxon>
    </lineage>
</organism>
<dbReference type="AlphaFoldDB" id="A0AA86TSZ7"/>
<proteinExistence type="predicted"/>
<dbReference type="Proteomes" id="UP001642409">
    <property type="component" value="Unassembled WGS sequence"/>
</dbReference>
<reference evidence="1" key="1">
    <citation type="submission" date="2023-06" db="EMBL/GenBank/DDBJ databases">
        <authorList>
            <person name="Kurt Z."/>
        </authorList>
    </citation>
    <scope>NUCLEOTIDE SEQUENCE</scope>
</reference>
<comment type="caution">
    <text evidence="1">The sequence shown here is derived from an EMBL/GenBank/DDBJ whole genome shotgun (WGS) entry which is preliminary data.</text>
</comment>
<protein>
    <submittedName>
        <fullName evidence="1">Leucine-rich repeat domain superfamily</fullName>
    </submittedName>
    <submittedName>
        <fullName evidence="2">Leucine-rich_repeat domain superfamily</fullName>
    </submittedName>
</protein>
<dbReference type="EMBL" id="CATOUU010000380">
    <property type="protein sequence ID" value="CAI9927235.1"/>
    <property type="molecule type" value="Genomic_DNA"/>
</dbReference>
<sequence>MITDISTIGNLKKLDHLNNSQNQIVHVNSLVGNINLTYLDTTYIEDFSPLDCQNNLISFKEDQTKPQKQQIYHQEFNKFTSN</sequence>
<dbReference type="Gene3D" id="3.80.10.10">
    <property type="entry name" value="Ribonuclease Inhibitor"/>
    <property type="match status" value="1"/>
</dbReference>
<dbReference type="EMBL" id="CAXDID020000003">
    <property type="protein sequence ID" value="CAL5972212.1"/>
    <property type="molecule type" value="Genomic_DNA"/>
</dbReference>
<dbReference type="SUPFAM" id="SSF52058">
    <property type="entry name" value="L domain-like"/>
    <property type="match status" value="1"/>
</dbReference>
<name>A0AA86TSZ7_9EUKA</name>
<evidence type="ECO:0000313" key="3">
    <source>
        <dbReference type="Proteomes" id="UP001642409"/>
    </source>
</evidence>
<evidence type="ECO:0000313" key="1">
    <source>
        <dbReference type="EMBL" id="CAI9927235.1"/>
    </source>
</evidence>
<gene>
    <name evidence="1" type="ORF">HINF_LOCUS14880</name>
    <name evidence="2" type="ORF">HINF_LOCUS1792</name>
</gene>
<evidence type="ECO:0000313" key="2">
    <source>
        <dbReference type="EMBL" id="CAL5972212.1"/>
    </source>
</evidence>
<dbReference type="InterPro" id="IPR032675">
    <property type="entry name" value="LRR_dom_sf"/>
</dbReference>
<accession>A0AA86TSZ7</accession>
<reference evidence="2 3" key="2">
    <citation type="submission" date="2024-07" db="EMBL/GenBank/DDBJ databases">
        <authorList>
            <person name="Akdeniz Z."/>
        </authorList>
    </citation>
    <scope>NUCLEOTIDE SEQUENCE [LARGE SCALE GENOMIC DNA]</scope>
</reference>
<keyword evidence="3" id="KW-1185">Reference proteome</keyword>